<accession>A0ABT1IJS7</accession>
<keyword evidence="1" id="KW-0472">Membrane</keyword>
<feature type="transmembrane region" description="Helical" evidence="1">
    <location>
        <begin position="36"/>
        <end position="58"/>
    </location>
</feature>
<keyword evidence="1" id="KW-0812">Transmembrane</keyword>
<evidence type="ECO:0008006" key="4">
    <source>
        <dbReference type="Google" id="ProtNLM"/>
    </source>
</evidence>
<evidence type="ECO:0000313" key="2">
    <source>
        <dbReference type="EMBL" id="MCP2272781.1"/>
    </source>
</evidence>
<feature type="transmembrane region" description="Helical" evidence="1">
    <location>
        <begin position="138"/>
        <end position="156"/>
    </location>
</feature>
<comment type="caution">
    <text evidence="2">The sequence shown here is derived from an EMBL/GenBank/DDBJ whole genome shotgun (WGS) entry which is preliminary data.</text>
</comment>
<gene>
    <name evidence="2" type="ORF">LV75_005307</name>
</gene>
<proteinExistence type="predicted"/>
<feature type="transmembrane region" description="Helical" evidence="1">
    <location>
        <begin position="5"/>
        <end position="24"/>
    </location>
</feature>
<dbReference type="RefSeq" id="WP_253889708.1">
    <property type="nucleotide sequence ID" value="NZ_BAAAVB010000007.1"/>
</dbReference>
<keyword evidence="3" id="KW-1185">Reference proteome</keyword>
<evidence type="ECO:0000256" key="1">
    <source>
        <dbReference type="SAM" id="Phobius"/>
    </source>
</evidence>
<sequence>MPTTLIRIAGWSGPLCSLVLLLNAGRRGGVLPDTAFGHAVAPLGQVTGLVLMIGLYLVHTRPTRGLTIGFVLNVAGLGAVLGVEYILNLVYPQLDPALVRELNAGFTGKGLLVSSVVFLIGILAFGIALIAARQVPRAAITIYLVAFVLVALRPFLPTFVLPIAVAVGAVATAWLGIALLRKVSGERAAALPVG</sequence>
<feature type="transmembrane region" description="Helical" evidence="1">
    <location>
        <begin position="162"/>
        <end position="180"/>
    </location>
</feature>
<keyword evidence="1" id="KW-1133">Transmembrane helix</keyword>
<name>A0ABT1IJS7_9PSEU</name>
<evidence type="ECO:0000313" key="3">
    <source>
        <dbReference type="Proteomes" id="UP001205185"/>
    </source>
</evidence>
<organism evidence="2 3">
    <name type="scientific">Actinokineospora diospyrosa</name>
    <dbReference type="NCBI Taxonomy" id="103728"/>
    <lineage>
        <taxon>Bacteria</taxon>
        <taxon>Bacillati</taxon>
        <taxon>Actinomycetota</taxon>
        <taxon>Actinomycetes</taxon>
        <taxon>Pseudonocardiales</taxon>
        <taxon>Pseudonocardiaceae</taxon>
        <taxon>Actinokineospora</taxon>
    </lineage>
</organism>
<dbReference type="EMBL" id="JAMTCO010000014">
    <property type="protein sequence ID" value="MCP2272781.1"/>
    <property type="molecule type" value="Genomic_DNA"/>
</dbReference>
<dbReference type="Proteomes" id="UP001205185">
    <property type="component" value="Unassembled WGS sequence"/>
</dbReference>
<reference evidence="2 3" key="1">
    <citation type="submission" date="2022-06" db="EMBL/GenBank/DDBJ databases">
        <title>Genomic Encyclopedia of Archaeal and Bacterial Type Strains, Phase II (KMG-II): from individual species to whole genera.</title>
        <authorList>
            <person name="Goeker M."/>
        </authorList>
    </citation>
    <scope>NUCLEOTIDE SEQUENCE [LARGE SCALE GENOMIC DNA]</scope>
    <source>
        <strain evidence="2 3">DSM 44255</strain>
    </source>
</reference>
<feature type="transmembrane region" description="Helical" evidence="1">
    <location>
        <begin position="111"/>
        <end position="131"/>
    </location>
</feature>
<protein>
    <recommendedName>
        <fullName evidence="4">DUF4386 family protein</fullName>
    </recommendedName>
</protein>
<feature type="transmembrane region" description="Helical" evidence="1">
    <location>
        <begin position="70"/>
        <end position="91"/>
    </location>
</feature>